<evidence type="ECO:0000256" key="1">
    <source>
        <dbReference type="SAM" id="MobiDB-lite"/>
    </source>
</evidence>
<dbReference type="AlphaFoldDB" id="A0AAV0BH24"/>
<evidence type="ECO:0000313" key="2">
    <source>
        <dbReference type="EMBL" id="CAH7686519.1"/>
    </source>
</evidence>
<reference evidence="2" key="1">
    <citation type="submission" date="2022-06" db="EMBL/GenBank/DDBJ databases">
        <authorList>
            <consortium name="SYNGENTA / RWTH Aachen University"/>
        </authorList>
    </citation>
    <scope>NUCLEOTIDE SEQUENCE</scope>
</reference>
<dbReference type="Proteomes" id="UP001153365">
    <property type="component" value="Unassembled WGS sequence"/>
</dbReference>
<proteinExistence type="predicted"/>
<comment type="caution">
    <text evidence="2">The sequence shown here is derived from an EMBL/GenBank/DDBJ whole genome shotgun (WGS) entry which is preliminary data.</text>
</comment>
<gene>
    <name evidence="2" type="ORF">PPACK8108_LOCUS21175</name>
</gene>
<name>A0AAV0BH24_PHAPC</name>
<sequence>MGSNYPQITDNHCDHQMTLQQAMAPILINQTYNPLPYLYLRLLSIYSQCQTDSSQPNRLSSAPDPEKGLNVLQYRELNKVKTPIDYPVSNKPPPPQPLLAPLPATKNVKTTVPVQATAAGDGEKLPHSLIAFNDLNQFWTSSSNTDQESFNNQSLHSFTDPQRLEPI</sequence>
<feature type="region of interest" description="Disordered" evidence="1">
    <location>
        <begin position="143"/>
        <end position="167"/>
    </location>
</feature>
<keyword evidence="3" id="KW-1185">Reference proteome</keyword>
<evidence type="ECO:0000313" key="3">
    <source>
        <dbReference type="Proteomes" id="UP001153365"/>
    </source>
</evidence>
<protein>
    <submittedName>
        <fullName evidence="2">Uncharacterized protein</fullName>
    </submittedName>
</protein>
<dbReference type="EMBL" id="CALTRL010005796">
    <property type="protein sequence ID" value="CAH7686519.1"/>
    <property type="molecule type" value="Genomic_DNA"/>
</dbReference>
<feature type="compositionally biased region" description="Polar residues" evidence="1">
    <location>
        <begin position="143"/>
        <end position="160"/>
    </location>
</feature>
<organism evidence="2 3">
    <name type="scientific">Phakopsora pachyrhizi</name>
    <name type="common">Asian soybean rust disease fungus</name>
    <dbReference type="NCBI Taxonomy" id="170000"/>
    <lineage>
        <taxon>Eukaryota</taxon>
        <taxon>Fungi</taxon>
        <taxon>Dikarya</taxon>
        <taxon>Basidiomycota</taxon>
        <taxon>Pucciniomycotina</taxon>
        <taxon>Pucciniomycetes</taxon>
        <taxon>Pucciniales</taxon>
        <taxon>Phakopsoraceae</taxon>
        <taxon>Phakopsora</taxon>
    </lineage>
</organism>
<accession>A0AAV0BH24</accession>